<dbReference type="GO" id="GO:0005975">
    <property type="term" value="P:carbohydrate metabolic process"/>
    <property type="evidence" value="ECO:0007669"/>
    <property type="project" value="InterPro"/>
</dbReference>
<feature type="chain" id="PRO_5004163771" description="Aldose 1-epimerase" evidence="1">
    <location>
        <begin position="20"/>
        <end position="339"/>
    </location>
</feature>
<dbReference type="GO" id="GO:0030246">
    <property type="term" value="F:carbohydrate binding"/>
    <property type="evidence" value="ECO:0007669"/>
    <property type="project" value="InterPro"/>
</dbReference>
<dbReference type="KEGG" id="sus:Acid_3074"/>
<protein>
    <recommendedName>
        <fullName evidence="3">Aldose 1-epimerase</fullName>
    </recommendedName>
</protein>
<dbReference type="Gene3D" id="2.70.98.10">
    <property type="match status" value="1"/>
</dbReference>
<evidence type="ECO:0008006" key="3">
    <source>
        <dbReference type="Google" id="ProtNLM"/>
    </source>
</evidence>
<proteinExistence type="predicted"/>
<accession>Q022P7</accession>
<feature type="signal peptide" evidence="1">
    <location>
        <begin position="1"/>
        <end position="19"/>
    </location>
</feature>
<gene>
    <name evidence="2" type="ordered locus">Acid_3074</name>
</gene>
<dbReference type="InterPro" id="IPR011013">
    <property type="entry name" value="Gal_mutarotase_sf_dom"/>
</dbReference>
<dbReference type="EMBL" id="CP000473">
    <property type="protein sequence ID" value="ABJ84053.1"/>
    <property type="molecule type" value="Genomic_DNA"/>
</dbReference>
<dbReference type="AlphaFoldDB" id="Q022P7"/>
<keyword evidence="1" id="KW-0732">Signal</keyword>
<dbReference type="STRING" id="234267.Acid_3074"/>
<organism evidence="2">
    <name type="scientific">Solibacter usitatus (strain Ellin6076)</name>
    <dbReference type="NCBI Taxonomy" id="234267"/>
    <lineage>
        <taxon>Bacteria</taxon>
        <taxon>Pseudomonadati</taxon>
        <taxon>Acidobacteriota</taxon>
        <taxon>Terriglobia</taxon>
        <taxon>Bryobacterales</taxon>
        <taxon>Solibacteraceae</taxon>
        <taxon>Candidatus Solibacter</taxon>
    </lineage>
</organism>
<dbReference type="eggNOG" id="COG2017">
    <property type="taxonomic scope" value="Bacteria"/>
</dbReference>
<dbReference type="SUPFAM" id="SSF74650">
    <property type="entry name" value="Galactose mutarotase-like"/>
    <property type="match status" value="1"/>
</dbReference>
<evidence type="ECO:0000256" key="1">
    <source>
        <dbReference type="SAM" id="SignalP"/>
    </source>
</evidence>
<dbReference type="HOGENOM" id="CLU_064408_0_0_0"/>
<dbReference type="GO" id="GO:0003824">
    <property type="term" value="F:catalytic activity"/>
    <property type="evidence" value="ECO:0007669"/>
    <property type="project" value="InterPro"/>
</dbReference>
<dbReference type="InterPro" id="IPR014718">
    <property type="entry name" value="GH-type_carb-bd"/>
</dbReference>
<sequence length="339" mass="37728" precursor="true">MSSMRKSILLLLTSVLAAAELPRTELNNGALRVKLYLPDAAKGFYRGTRFDWSGMIDTVDYAGHRYYGPWFQRTDPKVHDFVYQGSDIVASLCTAATGPAEEFSTNNKTLGFDDAKTGGTFVKIGVGVLRRPDAADYDHYRLYEIADPGKWTTKVTRTSAEFTQHVNDPGSGYGYEYRKTVRLSGSGPEMKIEHTIRNTGAKAISSLVYNHNFLVIDGQAPGPDLTISTPFDIQSEQPPDPKVAEIRGREIHYRKTLEGEERAVTQMAGFGKDASDYDVRVLNTKSGAGVRITADRPLARLALWSIRAVMAVEPFIDFTIQPGESYAWTLTYRYLKQGE</sequence>
<dbReference type="InParanoid" id="Q022P7"/>
<evidence type="ECO:0000313" key="2">
    <source>
        <dbReference type="EMBL" id="ABJ84053.1"/>
    </source>
</evidence>
<name>Q022P7_SOLUE</name>
<reference evidence="2" key="1">
    <citation type="submission" date="2006-10" db="EMBL/GenBank/DDBJ databases">
        <title>Complete sequence of Solibacter usitatus Ellin6076.</title>
        <authorList>
            <consortium name="US DOE Joint Genome Institute"/>
            <person name="Copeland A."/>
            <person name="Lucas S."/>
            <person name="Lapidus A."/>
            <person name="Barry K."/>
            <person name="Detter J.C."/>
            <person name="Glavina del Rio T."/>
            <person name="Hammon N."/>
            <person name="Israni S."/>
            <person name="Dalin E."/>
            <person name="Tice H."/>
            <person name="Pitluck S."/>
            <person name="Thompson L.S."/>
            <person name="Brettin T."/>
            <person name="Bruce D."/>
            <person name="Han C."/>
            <person name="Tapia R."/>
            <person name="Gilna P."/>
            <person name="Schmutz J."/>
            <person name="Larimer F."/>
            <person name="Land M."/>
            <person name="Hauser L."/>
            <person name="Kyrpides N."/>
            <person name="Mikhailova N."/>
            <person name="Janssen P.H."/>
            <person name="Kuske C.R."/>
            <person name="Richardson P."/>
        </authorList>
    </citation>
    <scope>NUCLEOTIDE SEQUENCE</scope>
    <source>
        <strain evidence="2">Ellin6076</strain>
    </source>
</reference>